<dbReference type="GO" id="GO:0016791">
    <property type="term" value="F:phosphatase activity"/>
    <property type="evidence" value="ECO:0007669"/>
    <property type="project" value="TreeGrafter"/>
</dbReference>
<keyword evidence="2" id="KW-1185">Reference proteome</keyword>
<name>A0A1U7LQ61_NEOID</name>
<dbReference type="InterPro" id="IPR001345">
    <property type="entry name" value="PG/BPGM_mutase_AS"/>
</dbReference>
<dbReference type="OrthoDB" id="496981at2759"/>
<dbReference type="Proteomes" id="UP000186594">
    <property type="component" value="Unassembled WGS sequence"/>
</dbReference>
<dbReference type="PANTHER" id="PTHR48100">
    <property type="entry name" value="BROAD-SPECIFICITY PHOSPHATASE YOR283W-RELATED"/>
    <property type="match status" value="1"/>
</dbReference>
<accession>A0A1U7LQ61</accession>
<dbReference type="SUPFAM" id="SSF53254">
    <property type="entry name" value="Phosphoglycerate mutase-like"/>
    <property type="match status" value="1"/>
</dbReference>
<dbReference type="CDD" id="cd07067">
    <property type="entry name" value="HP_PGM_like"/>
    <property type="match status" value="1"/>
</dbReference>
<reference evidence="1 2" key="1">
    <citation type="submission" date="2016-04" db="EMBL/GenBank/DDBJ databases">
        <title>Evolutionary innovation and constraint leading to complex multicellularity in the Ascomycota.</title>
        <authorList>
            <person name="Cisse O."/>
            <person name="Nguyen A."/>
            <person name="Hewitt D.A."/>
            <person name="Jedd G."/>
            <person name="Stajich J.E."/>
        </authorList>
    </citation>
    <scope>NUCLEOTIDE SEQUENCE [LARGE SCALE GENOMIC DNA]</scope>
    <source>
        <strain evidence="1 2">DAH-3</strain>
    </source>
</reference>
<dbReference type="InterPro" id="IPR050275">
    <property type="entry name" value="PGM_Phosphatase"/>
</dbReference>
<proteinExistence type="predicted"/>
<dbReference type="AlphaFoldDB" id="A0A1U7LQ61"/>
<dbReference type="Gene3D" id="3.40.50.1240">
    <property type="entry name" value="Phosphoglycerate mutase-like"/>
    <property type="match status" value="1"/>
</dbReference>
<comment type="caution">
    <text evidence="1">The sequence shown here is derived from an EMBL/GenBank/DDBJ whole genome shotgun (WGS) entry which is preliminary data.</text>
</comment>
<dbReference type="PANTHER" id="PTHR48100:SF54">
    <property type="entry name" value="PHOSPHATASE SPAC5H10.03-RELATED"/>
    <property type="match status" value="1"/>
</dbReference>
<dbReference type="InterPro" id="IPR013078">
    <property type="entry name" value="His_Pase_superF_clade-1"/>
</dbReference>
<dbReference type="Pfam" id="PF00300">
    <property type="entry name" value="His_Phos_1"/>
    <property type="match status" value="1"/>
</dbReference>
<sequence>MSPIIYIIRHGQAEHNLGERYYIPDPPLTPLGESQARALHEMFDHIPIELIVSSPLLRTMQTVILGLNYDQSPVIVHPKCQESNSFPCDCGQPTRTLRKLYEAYSFKLDLCVPPYPAKIDIYDPSMLDERTKQVRQWLRERKENVIVVVGHADFMRSILQLPNEPILNCESRLVHFNSEWDEEAKFEIDKTWTGKPELKISMQ</sequence>
<evidence type="ECO:0000313" key="2">
    <source>
        <dbReference type="Proteomes" id="UP000186594"/>
    </source>
</evidence>
<dbReference type="InterPro" id="IPR029033">
    <property type="entry name" value="His_PPase_superfam"/>
</dbReference>
<dbReference type="PROSITE" id="PS00175">
    <property type="entry name" value="PG_MUTASE"/>
    <property type="match status" value="1"/>
</dbReference>
<protein>
    <submittedName>
        <fullName evidence="1">Putative phosphatase</fullName>
    </submittedName>
</protein>
<organism evidence="1 2">
    <name type="scientific">Neolecta irregularis (strain DAH-3)</name>
    <dbReference type="NCBI Taxonomy" id="1198029"/>
    <lineage>
        <taxon>Eukaryota</taxon>
        <taxon>Fungi</taxon>
        <taxon>Dikarya</taxon>
        <taxon>Ascomycota</taxon>
        <taxon>Taphrinomycotina</taxon>
        <taxon>Neolectales</taxon>
        <taxon>Neolectaceae</taxon>
        <taxon>Neolecta</taxon>
    </lineage>
</organism>
<evidence type="ECO:0000313" key="1">
    <source>
        <dbReference type="EMBL" id="OLL24810.1"/>
    </source>
</evidence>
<dbReference type="GO" id="GO:0005737">
    <property type="term" value="C:cytoplasm"/>
    <property type="evidence" value="ECO:0007669"/>
    <property type="project" value="TreeGrafter"/>
</dbReference>
<gene>
    <name evidence="1" type="ORF">NEOLI_001560</name>
</gene>
<dbReference type="EMBL" id="LXFE01000603">
    <property type="protein sequence ID" value="OLL24810.1"/>
    <property type="molecule type" value="Genomic_DNA"/>
</dbReference>
<dbReference type="SMART" id="SM00855">
    <property type="entry name" value="PGAM"/>
    <property type="match status" value="1"/>
</dbReference>
<dbReference type="OMA" id="NALPCDT"/>